<feature type="compositionally biased region" description="Basic and acidic residues" evidence="1">
    <location>
        <begin position="211"/>
        <end position="225"/>
    </location>
</feature>
<proteinExistence type="predicted"/>
<feature type="compositionally biased region" description="Polar residues" evidence="1">
    <location>
        <begin position="305"/>
        <end position="320"/>
    </location>
</feature>
<dbReference type="AlphaFoldDB" id="A0ABD1ZM88"/>
<feature type="compositionally biased region" description="Basic and acidic residues" evidence="1">
    <location>
        <begin position="272"/>
        <end position="287"/>
    </location>
</feature>
<evidence type="ECO:0000313" key="3">
    <source>
        <dbReference type="EMBL" id="KAL2652575.1"/>
    </source>
</evidence>
<feature type="transmembrane region" description="Helical" evidence="2">
    <location>
        <begin position="30"/>
        <end position="52"/>
    </location>
</feature>
<feature type="compositionally biased region" description="Basic and acidic residues" evidence="1">
    <location>
        <begin position="384"/>
        <end position="407"/>
    </location>
</feature>
<keyword evidence="2" id="KW-0472">Membrane</keyword>
<evidence type="ECO:0000256" key="2">
    <source>
        <dbReference type="SAM" id="Phobius"/>
    </source>
</evidence>
<evidence type="ECO:0000256" key="1">
    <source>
        <dbReference type="SAM" id="MobiDB-lite"/>
    </source>
</evidence>
<sequence length="407" mass="43239">MGFGAGDIVGMIWSHPVASVVVALLFTPPLFPIVVFFSPLLISTALVVLAMISMGSSGDDSGSSGGNGAGGGCYNKRDCNELREEMEYQQQQHHRASHSVMDDEDGPYLNDFDDRRQHKRRKGGAAAVSDDNGWLEKVKGWEETGRAWVDSVLHHEVRNKAPSNITFSSFPSVVGTSREVKFAQPVTQAAFVPPSAGSPPSDANGNAPPPLERDERITGGKDTVDRPAQNAPSADEGVTNLGGKGSNIVSKGDEKLAAGKALFDPVEGNSKASREESVVSSAHETRGDYISGWTDGKGAQYHQEPPSTSNRSGDGRSAQSGGEEHRSKTEKVEHHRTPSVVAVTLSEKLNVPLEDIMSLLKGDDKPSGGAAPPAGRSSSWTSSGKDHGADKAGEQNDRTSSEKTRER</sequence>
<feature type="compositionally biased region" description="Basic and acidic residues" evidence="1">
    <location>
        <begin position="322"/>
        <end position="336"/>
    </location>
</feature>
<organism evidence="3 4">
    <name type="scientific">Riccia fluitans</name>
    <dbReference type="NCBI Taxonomy" id="41844"/>
    <lineage>
        <taxon>Eukaryota</taxon>
        <taxon>Viridiplantae</taxon>
        <taxon>Streptophyta</taxon>
        <taxon>Embryophyta</taxon>
        <taxon>Marchantiophyta</taxon>
        <taxon>Marchantiopsida</taxon>
        <taxon>Marchantiidae</taxon>
        <taxon>Marchantiales</taxon>
        <taxon>Ricciaceae</taxon>
        <taxon>Riccia</taxon>
    </lineage>
</organism>
<keyword evidence="4" id="KW-1185">Reference proteome</keyword>
<accession>A0ABD1ZM88</accession>
<evidence type="ECO:0000313" key="4">
    <source>
        <dbReference type="Proteomes" id="UP001605036"/>
    </source>
</evidence>
<dbReference type="Proteomes" id="UP001605036">
    <property type="component" value="Unassembled WGS sequence"/>
</dbReference>
<keyword evidence="2" id="KW-0812">Transmembrane</keyword>
<reference evidence="3 4" key="1">
    <citation type="submission" date="2024-09" db="EMBL/GenBank/DDBJ databases">
        <title>Chromosome-scale assembly of Riccia fluitans.</title>
        <authorList>
            <person name="Paukszto L."/>
            <person name="Sawicki J."/>
            <person name="Karawczyk K."/>
            <person name="Piernik-Szablinska J."/>
            <person name="Szczecinska M."/>
            <person name="Mazdziarz M."/>
        </authorList>
    </citation>
    <scope>NUCLEOTIDE SEQUENCE [LARGE SCALE GENOMIC DNA]</scope>
    <source>
        <strain evidence="3">Rf_01</strain>
        <tissue evidence="3">Aerial parts of the thallus</tissue>
    </source>
</reference>
<dbReference type="PANTHER" id="PTHR34125:SF7">
    <property type="entry name" value="TRANSMEMBRANE PROTEIN"/>
    <property type="match status" value="1"/>
</dbReference>
<protein>
    <submittedName>
        <fullName evidence="3">Uncharacterized protein</fullName>
    </submittedName>
</protein>
<gene>
    <name evidence="3" type="ORF">R1flu_020703</name>
</gene>
<comment type="caution">
    <text evidence="3">The sequence shown here is derived from an EMBL/GenBank/DDBJ whole genome shotgun (WGS) entry which is preliminary data.</text>
</comment>
<feature type="region of interest" description="Disordered" evidence="1">
    <location>
        <begin position="89"/>
        <end position="125"/>
    </location>
</feature>
<feature type="region of interest" description="Disordered" evidence="1">
    <location>
        <begin position="190"/>
        <end position="247"/>
    </location>
</feature>
<feature type="region of interest" description="Disordered" evidence="1">
    <location>
        <begin position="267"/>
        <end position="407"/>
    </location>
</feature>
<keyword evidence="2" id="KW-1133">Transmembrane helix</keyword>
<dbReference type="PANTHER" id="PTHR34125">
    <property type="entry name" value="OS01G0762900 PROTEIN"/>
    <property type="match status" value="1"/>
</dbReference>
<name>A0ABD1ZM88_9MARC</name>
<dbReference type="EMBL" id="JBHFFA010000001">
    <property type="protein sequence ID" value="KAL2652575.1"/>
    <property type="molecule type" value="Genomic_DNA"/>
</dbReference>